<dbReference type="InterPro" id="IPR017853">
    <property type="entry name" value="GH"/>
</dbReference>
<keyword evidence="14 21" id="KW-0326">Glycosidase</keyword>
<evidence type="ECO:0000256" key="5">
    <source>
        <dbReference type="ARBA" id="ARBA00022536"/>
    </source>
</evidence>
<feature type="disulfide bond" evidence="20">
    <location>
        <begin position="434"/>
        <end position="443"/>
    </location>
</feature>
<evidence type="ECO:0000256" key="7">
    <source>
        <dbReference type="ARBA" id="ARBA00022729"/>
    </source>
</evidence>
<comment type="subunit">
    <text evidence="16">Interacts with MST1R.</text>
</comment>
<dbReference type="InterPro" id="IPR013785">
    <property type="entry name" value="Aldolase_TIM"/>
</dbReference>
<dbReference type="Gene3D" id="3.20.20.70">
    <property type="entry name" value="Aldolase class I"/>
    <property type="match status" value="1"/>
</dbReference>
<feature type="disulfide bond" evidence="20">
    <location>
        <begin position="57"/>
        <end position="349"/>
    </location>
</feature>
<evidence type="ECO:0000313" key="22">
    <source>
        <dbReference type="Ensembl" id="ENSECRP00000027225.1"/>
    </source>
</evidence>
<evidence type="ECO:0000256" key="13">
    <source>
        <dbReference type="ARBA" id="ARBA00023288"/>
    </source>
</evidence>
<dbReference type="GO" id="GO:0098552">
    <property type="term" value="C:side of membrane"/>
    <property type="evidence" value="ECO:0007669"/>
    <property type="project" value="UniProtKB-KW"/>
</dbReference>
<keyword evidence="11" id="KW-0675">Receptor</keyword>
<feature type="disulfide bond" evidence="20">
    <location>
        <begin position="374"/>
        <end position="385"/>
    </location>
</feature>
<evidence type="ECO:0000256" key="3">
    <source>
        <dbReference type="ARBA" id="ARBA00008871"/>
    </source>
</evidence>
<dbReference type="GO" id="GO:0031410">
    <property type="term" value="C:cytoplasmic vesicle"/>
    <property type="evidence" value="ECO:0007669"/>
    <property type="project" value="TreeGrafter"/>
</dbReference>
<evidence type="ECO:0000256" key="4">
    <source>
        <dbReference type="ARBA" id="ARBA00022475"/>
    </source>
</evidence>
<dbReference type="PIRSF" id="PIRSF038193">
    <property type="entry name" value="Hyaluronidase"/>
    <property type="match status" value="1"/>
</dbReference>
<dbReference type="GlyCosmos" id="A0A8C4TC48">
    <property type="glycosylation" value="1 site, No reported glycans"/>
</dbReference>
<dbReference type="SUPFAM" id="SSF51445">
    <property type="entry name" value="(Trans)glycosidases"/>
    <property type="match status" value="1"/>
</dbReference>
<reference evidence="22" key="3">
    <citation type="submission" date="2025-09" db="UniProtKB">
        <authorList>
            <consortium name="Ensembl"/>
        </authorList>
    </citation>
    <scope>IDENTIFICATION</scope>
</reference>
<comment type="catalytic activity">
    <reaction evidence="1 21">
        <text>Random hydrolysis of (1-&gt;4)-linkages between N-acetyl-beta-D-glucosamine and D-glucuronate residues in hyaluronate.</text>
        <dbReference type="EC" id="3.2.1.35"/>
    </reaction>
</comment>
<dbReference type="PRINTS" id="PR00846">
    <property type="entry name" value="GLHYDRLASE56"/>
</dbReference>
<comment type="function">
    <text evidence="15">Catalyzes hyaluronan degradation into small fragments that are endocytosed and degraded in lysosomes by HYAL1 and exoglycosidases. Essential for the breakdown of extracellular matrix hyaluronan.</text>
</comment>
<comment type="subcellular location">
    <subcellularLocation>
        <location evidence="2">Cell membrane</location>
        <topology evidence="2">Lipid-anchor</topology>
        <topology evidence="2">GPI-anchor</topology>
    </subcellularLocation>
</comment>
<dbReference type="GO" id="GO:0033906">
    <property type="term" value="F:hyaluronoglucuronidase activity"/>
    <property type="evidence" value="ECO:0007669"/>
    <property type="project" value="TreeGrafter"/>
</dbReference>
<keyword evidence="13" id="KW-0449">Lipoprotein</keyword>
<dbReference type="GO" id="GO:0005886">
    <property type="term" value="C:plasma membrane"/>
    <property type="evidence" value="ECO:0007669"/>
    <property type="project" value="UniProtKB-SubCell"/>
</dbReference>
<dbReference type="PANTHER" id="PTHR11769:SF6">
    <property type="entry name" value="HYALURONIDASE-2"/>
    <property type="match status" value="1"/>
</dbReference>
<feature type="disulfide bond" evidence="20">
    <location>
        <begin position="379"/>
        <end position="432"/>
    </location>
</feature>
<dbReference type="Proteomes" id="UP000694620">
    <property type="component" value="Chromosome 18"/>
</dbReference>
<evidence type="ECO:0000256" key="11">
    <source>
        <dbReference type="ARBA" id="ARBA00023170"/>
    </source>
</evidence>
<evidence type="ECO:0000256" key="20">
    <source>
        <dbReference type="PIRSR" id="PIRSR038193-3"/>
    </source>
</evidence>
<reference evidence="22" key="2">
    <citation type="submission" date="2025-08" db="UniProtKB">
        <authorList>
            <consortium name="Ensembl"/>
        </authorList>
    </citation>
    <scope>IDENTIFICATION</scope>
</reference>
<evidence type="ECO:0000256" key="9">
    <source>
        <dbReference type="ARBA" id="ARBA00023136"/>
    </source>
</evidence>
<keyword evidence="9" id="KW-0472">Membrane</keyword>
<accession>A0A8C4TC48</accession>
<evidence type="ECO:0000256" key="18">
    <source>
        <dbReference type="PIRSR" id="PIRSR038193-1"/>
    </source>
</evidence>
<dbReference type="AlphaFoldDB" id="A0A8C4TC48"/>
<feature type="glycosylation site" description="N-linked (GlcNAc...) asparagine" evidence="19">
    <location>
        <position position="366"/>
    </location>
</feature>
<keyword evidence="5" id="KW-0245">EGF-like domain</keyword>
<dbReference type="GO" id="GO:0005975">
    <property type="term" value="P:carbohydrate metabolic process"/>
    <property type="evidence" value="ECO:0007669"/>
    <property type="project" value="UniProtKB-UniRule"/>
</dbReference>
<evidence type="ECO:0000256" key="14">
    <source>
        <dbReference type="ARBA" id="ARBA00023295"/>
    </source>
</evidence>
<evidence type="ECO:0000256" key="1">
    <source>
        <dbReference type="ARBA" id="ARBA00000251"/>
    </source>
</evidence>
<evidence type="ECO:0000256" key="2">
    <source>
        <dbReference type="ARBA" id="ARBA00004609"/>
    </source>
</evidence>
<keyword evidence="8 21" id="KW-0378">Hydrolase</keyword>
<evidence type="ECO:0000256" key="16">
    <source>
        <dbReference type="ARBA" id="ARBA00093545"/>
    </source>
</evidence>
<feature type="active site" description="Proton donor" evidence="18">
    <location>
        <position position="143"/>
    </location>
</feature>
<dbReference type="Ensembl" id="ENSECRT00000027799.1">
    <property type="protein sequence ID" value="ENSECRP00000027225.1"/>
    <property type="gene ID" value="ENSECRG00000017945.1"/>
</dbReference>
<evidence type="ECO:0000313" key="23">
    <source>
        <dbReference type="Proteomes" id="UP000694620"/>
    </source>
</evidence>
<dbReference type="GO" id="GO:0030214">
    <property type="term" value="P:hyaluronan catabolic process"/>
    <property type="evidence" value="ECO:0007669"/>
    <property type="project" value="TreeGrafter"/>
</dbReference>
<reference evidence="22" key="1">
    <citation type="submission" date="2021-06" db="EMBL/GenBank/DDBJ databases">
        <authorList>
            <consortium name="Wellcome Sanger Institute Data Sharing"/>
        </authorList>
    </citation>
    <scope>NUCLEOTIDE SEQUENCE [LARGE SCALE GENOMIC DNA]</scope>
</reference>
<evidence type="ECO:0000256" key="15">
    <source>
        <dbReference type="ARBA" id="ARBA00093332"/>
    </source>
</evidence>
<organism evidence="22 23">
    <name type="scientific">Erpetoichthys calabaricus</name>
    <name type="common">Rope fish</name>
    <name type="synonym">Calamoichthys calabaricus</name>
    <dbReference type="NCBI Taxonomy" id="27687"/>
    <lineage>
        <taxon>Eukaryota</taxon>
        <taxon>Metazoa</taxon>
        <taxon>Chordata</taxon>
        <taxon>Craniata</taxon>
        <taxon>Vertebrata</taxon>
        <taxon>Euteleostomi</taxon>
        <taxon>Actinopterygii</taxon>
        <taxon>Polypteriformes</taxon>
        <taxon>Polypteridae</taxon>
        <taxon>Erpetoichthys</taxon>
    </lineage>
</organism>
<keyword evidence="12" id="KW-0325">Glycoprotein</keyword>
<keyword evidence="10 20" id="KW-1015">Disulfide bond</keyword>
<evidence type="ECO:0000256" key="19">
    <source>
        <dbReference type="PIRSR" id="PIRSR038193-2"/>
    </source>
</evidence>
<name>A0A8C4TC48_ERPCA</name>
<keyword evidence="7" id="KW-0732">Signal</keyword>
<evidence type="ECO:0000256" key="8">
    <source>
        <dbReference type="ARBA" id="ARBA00022801"/>
    </source>
</evidence>
<evidence type="ECO:0000256" key="21">
    <source>
        <dbReference type="RuleBase" id="RU610713"/>
    </source>
</evidence>
<evidence type="ECO:0000256" key="10">
    <source>
        <dbReference type="ARBA" id="ARBA00023157"/>
    </source>
</evidence>
<keyword evidence="6" id="KW-0336">GPI-anchor</keyword>
<evidence type="ECO:0000256" key="17">
    <source>
        <dbReference type="PIRNR" id="PIRNR038193"/>
    </source>
</evidence>
<keyword evidence="4" id="KW-1003">Cell membrane</keyword>
<comment type="similarity">
    <text evidence="3 17 21">Belongs to the glycosyl hydrolase 56 family.</text>
</comment>
<evidence type="ECO:0000256" key="12">
    <source>
        <dbReference type="ARBA" id="ARBA00023180"/>
    </source>
</evidence>
<gene>
    <name evidence="22" type="primary">LOC114668964</name>
</gene>
<dbReference type="PANTHER" id="PTHR11769">
    <property type="entry name" value="HYALURONIDASE"/>
    <property type="match status" value="1"/>
</dbReference>
<protein>
    <recommendedName>
        <fullName evidence="21">Hyaluronidase</fullName>
        <ecNumber evidence="21">3.2.1.35</ecNumber>
    </recommendedName>
</protein>
<evidence type="ECO:0000256" key="6">
    <source>
        <dbReference type="ARBA" id="ARBA00022622"/>
    </source>
</evidence>
<dbReference type="EC" id="3.2.1.35" evidence="21"/>
<dbReference type="GO" id="GO:0004415">
    <property type="term" value="F:hyalurononglucosaminidase activity"/>
    <property type="evidence" value="ECO:0007669"/>
    <property type="project" value="UniProtKB-UniRule"/>
</dbReference>
<dbReference type="InterPro" id="IPR018155">
    <property type="entry name" value="Hyaluronidase"/>
</dbReference>
<dbReference type="Pfam" id="PF01630">
    <property type="entry name" value="Glyco_hydro_56"/>
    <property type="match status" value="1"/>
</dbReference>
<sequence length="470" mass="51211">MGLLPGSSLRGVCMFSPCLHGFPPGAPVSSHILKQTSKPIISSKPVLLAWNLPSQGCSSNYSVNLNLQMFDVVAPPNKVGQQLAIFYNSRLGLYPYYNSQNQSVNGGIPQAGSLSNHLAQMPVGLNKYIPDAQSPGLAVIDWESWNPLWNLNFGAKAIYQTNSINLVKSANPSWSQSQLTQQAKQDFEKAAREFMQQTLITAENLCPNRLWGFYLFPDCYNYLNIGNQQSYTGVCTSNGIAESNQLGWLWQQSTALYPSIYLNQLLASTEGARQFVRNRVKLAMSVASNVSGLARPVFVYSQPVYETTQQLLMPCYFHFQTDLIYTIGESVALGVAGVVLWGGTTDSVCKLFQSNLQGALGQYLLNVSTAAEQCSKTLCNGNGRCVRLNSDSNTYLHLNPNSFQVTQTGGTLQVMGTLSAADKAGFQANFRCQCYNPYSGTSCSFSPKSSASTALCTSLVLGLFLLVLVP</sequence>
<feature type="disulfide bond" evidence="20">
    <location>
        <begin position="219"/>
        <end position="235"/>
    </location>
</feature>
<proteinExistence type="inferred from homology"/>
<keyword evidence="23" id="KW-1185">Reference proteome</keyword>
<dbReference type="GeneTree" id="ENSGT01020000230364"/>